<gene>
    <name evidence="2" type="primary">queT</name>
    <name evidence="2" type="ORF">CLHOM_30590</name>
</gene>
<feature type="transmembrane region" description="Helical" evidence="1">
    <location>
        <begin position="94"/>
        <end position="117"/>
    </location>
</feature>
<keyword evidence="1" id="KW-0812">Transmembrane</keyword>
<proteinExistence type="predicted"/>
<evidence type="ECO:0000313" key="2">
    <source>
        <dbReference type="EMBL" id="KOA18183.1"/>
    </source>
</evidence>
<reference evidence="3" key="1">
    <citation type="submission" date="2015-08" db="EMBL/GenBank/DDBJ databases">
        <title>Genome sequence of the strict anaerobe Clostridium homopropionicum LuHBu1 (DSM 5847T).</title>
        <authorList>
            <person name="Poehlein A."/>
            <person name="Beck M."/>
            <person name="Schiel-Bengelsdorf B."/>
            <person name="Bengelsdorf F.R."/>
            <person name="Daniel R."/>
            <person name="Duerre P."/>
        </authorList>
    </citation>
    <scope>NUCLEOTIDE SEQUENCE [LARGE SCALE GENOMIC DNA]</scope>
    <source>
        <strain evidence="3">DSM 5847</strain>
    </source>
</reference>
<evidence type="ECO:0000256" key="1">
    <source>
        <dbReference type="SAM" id="Phobius"/>
    </source>
</evidence>
<keyword evidence="1" id="KW-1133">Transmembrane helix</keyword>
<evidence type="ECO:0000313" key="3">
    <source>
        <dbReference type="Proteomes" id="UP000037043"/>
    </source>
</evidence>
<feature type="transmembrane region" description="Helical" evidence="1">
    <location>
        <begin position="123"/>
        <end position="144"/>
    </location>
</feature>
<dbReference type="EMBL" id="LHUR01000042">
    <property type="protein sequence ID" value="KOA18183.1"/>
    <property type="molecule type" value="Genomic_DNA"/>
</dbReference>
<dbReference type="PIRSF" id="PIRSF031501">
    <property type="entry name" value="QueT"/>
    <property type="match status" value="1"/>
</dbReference>
<organism evidence="2 3">
    <name type="scientific">Clostridium homopropionicum DSM 5847</name>
    <dbReference type="NCBI Taxonomy" id="1121318"/>
    <lineage>
        <taxon>Bacteria</taxon>
        <taxon>Bacillati</taxon>
        <taxon>Bacillota</taxon>
        <taxon>Clostridia</taxon>
        <taxon>Eubacteriales</taxon>
        <taxon>Clostridiaceae</taxon>
        <taxon>Clostridium</taxon>
    </lineage>
</organism>
<comment type="caution">
    <text evidence="2">The sequence shown here is derived from an EMBL/GenBank/DDBJ whole genome shotgun (WGS) entry which is preliminary data.</text>
</comment>
<dbReference type="Proteomes" id="UP000037043">
    <property type="component" value="Unassembled WGS sequence"/>
</dbReference>
<dbReference type="Pfam" id="PF06177">
    <property type="entry name" value="QueT"/>
    <property type="match status" value="1"/>
</dbReference>
<dbReference type="STRING" id="36844.SAMN04488501_101422"/>
<dbReference type="PATRIC" id="fig|1121318.3.peg.3075"/>
<feature type="transmembrane region" description="Helical" evidence="1">
    <location>
        <begin position="12"/>
        <end position="31"/>
    </location>
</feature>
<name>A0A0L6Z5W5_9CLOT</name>
<protein>
    <submittedName>
        <fullName evidence="2">Queuosine transporter QueT</fullName>
    </submittedName>
</protein>
<sequence length="159" mass="17316">MKENKVNKVVKIALVAAIYAVLTVAIAPISYGPVQFRISEVMTLFAFIDPLYIPGLVIGCAISNFFSPLGIVDVFVGTTATFLSVYMISKSKNLLIASLWPTIFNGIIVGAELYFILKLPLVITSLQVALGEFTVVTVAGYPLFKLLQKNQNVLKALKM</sequence>
<keyword evidence="1" id="KW-0472">Membrane</keyword>
<dbReference type="PANTHER" id="PTHR40044:SF1">
    <property type="entry name" value="INTEGRAL MEMBRANE PROTEIN"/>
    <property type="match status" value="1"/>
</dbReference>
<dbReference type="RefSeq" id="WP_052222535.1">
    <property type="nucleotide sequence ID" value="NZ_LHUR01000042.1"/>
</dbReference>
<dbReference type="AlphaFoldDB" id="A0A0L6Z5W5"/>
<dbReference type="InterPro" id="IPR010387">
    <property type="entry name" value="QueT"/>
</dbReference>
<accession>A0A0L6Z5W5</accession>
<keyword evidence="3" id="KW-1185">Reference proteome</keyword>
<feature type="transmembrane region" description="Helical" evidence="1">
    <location>
        <begin position="51"/>
        <end position="82"/>
    </location>
</feature>
<dbReference type="PANTHER" id="PTHR40044">
    <property type="entry name" value="INTEGRAL MEMBRANE PROTEIN-RELATED"/>
    <property type="match status" value="1"/>
</dbReference>